<evidence type="ECO:0000313" key="3">
    <source>
        <dbReference type="Proteomes" id="UP000601435"/>
    </source>
</evidence>
<name>A0A812KRL8_9DINO</name>
<evidence type="ECO:0000256" key="1">
    <source>
        <dbReference type="SAM" id="MobiDB-lite"/>
    </source>
</evidence>
<dbReference type="InterPro" id="IPR015797">
    <property type="entry name" value="NUDIX_hydrolase-like_dom_sf"/>
</dbReference>
<proteinExistence type="predicted"/>
<gene>
    <name evidence="2" type="ORF">SNEC2469_LOCUS3410</name>
</gene>
<dbReference type="SUPFAM" id="SSF55811">
    <property type="entry name" value="Nudix"/>
    <property type="match status" value="1"/>
</dbReference>
<protein>
    <recommendedName>
        <fullName evidence="4">Nudix hydrolase domain-containing protein</fullName>
    </recommendedName>
</protein>
<evidence type="ECO:0008006" key="4">
    <source>
        <dbReference type="Google" id="ProtNLM"/>
    </source>
</evidence>
<dbReference type="EMBL" id="CAJNJA010007779">
    <property type="protein sequence ID" value="CAE7228892.1"/>
    <property type="molecule type" value="Genomic_DNA"/>
</dbReference>
<reference evidence="2" key="1">
    <citation type="submission" date="2021-02" db="EMBL/GenBank/DDBJ databases">
        <authorList>
            <person name="Dougan E. K."/>
            <person name="Rhodes N."/>
            <person name="Thang M."/>
            <person name="Chan C."/>
        </authorList>
    </citation>
    <scope>NUCLEOTIDE SEQUENCE</scope>
</reference>
<comment type="caution">
    <text evidence="2">The sequence shown here is derived from an EMBL/GenBank/DDBJ whole genome shotgun (WGS) entry which is preliminary data.</text>
</comment>
<dbReference type="OrthoDB" id="419325at2759"/>
<evidence type="ECO:0000313" key="2">
    <source>
        <dbReference type="EMBL" id="CAE7228892.1"/>
    </source>
</evidence>
<accession>A0A812KRL8</accession>
<keyword evidence="3" id="KW-1185">Reference proteome</keyword>
<dbReference type="AlphaFoldDB" id="A0A812KRL8"/>
<sequence length="619" mass="66712">VPEPICYRCGYPWSGHAENLGPYNKWCLRRWAAGVVVLFTDSVTGDPFFLFGKEKRLDGGYNAFWGFGELHEKDPHQTAAREACEEALGMLGNQQEILASIEGQESADAEVFLFLLSIGAQQVAALVDRYHERRQLWISAAESPVLLVDSGLLTQPGLRPGGDIMDALFAVPAQEFLAACWQLQDRRGKGGAAVSLHSMNGGVFMPKVEAKGSKKGASASGGLRPRPPAVCLAKLLARPQTDTAVKLQRFCSKGLVLPPHVPKAACVPGITRDGLPDGSMLAVQAIFSATWTGPRGTGLACTAESLADACATFLRRLEPPDVKLYFAAWIERAMDSPQQAKLAASHIARLVQRVPVVPLLQEQVTQTIGDACQRVDAALSARGDVSGADHGKIDHESLTSCYQLLSGEGETTRRIDCVSAQAGLAGLVAFGHPLVAIGSGDVEVQKEVPSNEKPRMIAYEVSAAEDFADALNEAAGEAAMAGFTNEQMMSLSQMLHAADCTLNAEGIRGIQYLEIDGLYPAMLIPVDDARLLASNSLPFPEATPFGVEPRERAENPPAIHSYTFVHPRTIRAPRRSFVKGGCDRHRCRHHRRSRLASSTGPAPRDHLRITPSRSACPSF</sequence>
<feature type="non-terminal residue" evidence="2">
    <location>
        <position position="1"/>
    </location>
</feature>
<dbReference type="Proteomes" id="UP000601435">
    <property type="component" value="Unassembled WGS sequence"/>
</dbReference>
<feature type="region of interest" description="Disordered" evidence="1">
    <location>
        <begin position="589"/>
        <end position="619"/>
    </location>
</feature>
<organism evidence="2 3">
    <name type="scientific">Symbiodinium necroappetens</name>
    <dbReference type="NCBI Taxonomy" id="1628268"/>
    <lineage>
        <taxon>Eukaryota</taxon>
        <taxon>Sar</taxon>
        <taxon>Alveolata</taxon>
        <taxon>Dinophyceae</taxon>
        <taxon>Suessiales</taxon>
        <taxon>Symbiodiniaceae</taxon>
        <taxon>Symbiodinium</taxon>
    </lineage>
</organism>